<dbReference type="PANTHER" id="PTHR12992">
    <property type="entry name" value="NUDIX HYDROLASE"/>
    <property type="match status" value="1"/>
</dbReference>
<dbReference type="Proteomes" id="UP000286715">
    <property type="component" value="Unassembled WGS sequence"/>
</dbReference>
<accession>A0A401XM05</accession>
<name>A0A401XM05_9FLAO</name>
<dbReference type="InterPro" id="IPR015797">
    <property type="entry name" value="NUDIX_hydrolase-like_dom_sf"/>
</dbReference>
<protein>
    <submittedName>
        <fullName evidence="8">Coenzyme A pyrophosphatase</fullName>
    </submittedName>
</protein>
<dbReference type="InterPro" id="IPR000086">
    <property type="entry name" value="NUDIX_hydrolase_dom"/>
</dbReference>
<proteinExistence type="predicted"/>
<evidence type="ECO:0000256" key="5">
    <source>
        <dbReference type="ARBA" id="ARBA00022842"/>
    </source>
</evidence>
<dbReference type="OrthoDB" id="9802805at2"/>
<dbReference type="GO" id="GO:0010945">
    <property type="term" value="F:coenzyme A diphosphatase activity"/>
    <property type="evidence" value="ECO:0007669"/>
    <property type="project" value="InterPro"/>
</dbReference>
<reference evidence="8 9" key="1">
    <citation type="submission" date="2018-11" db="EMBL/GenBank/DDBJ databases">
        <title>Schleiferia aggregans sp. nov., a moderately thermophilic heterotrophic bacterium isolated from microbial mats at a terrestrial hot spring.</title>
        <authorList>
            <person name="Iino T."/>
            <person name="Ohkuma M."/>
            <person name="Haruta S."/>
        </authorList>
    </citation>
    <scope>NUCLEOTIDE SEQUENCE [LARGE SCALE GENOMIC DNA]</scope>
    <source>
        <strain evidence="8 9">LA</strain>
    </source>
</reference>
<dbReference type="AlphaFoldDB" id="A0A401XM05"/>
<dbReference type="EMBL" id="BHZE01000015">
    <property type="protein sequence ID" value="GCD78055.1"/>
    <property type="molecule type" value="Genomic_DNA"/>
</dbReference>
<evidence type="ECO:0000313" key="8">
    <source>
        <dbReference type="EMBL" id="GCD78055.1"/>
    </source>
</evidence>
<keyword evidence="4" id="KW-0378">Hydrolase</keyword>
<dbReference type="PANTHER" id="PTHR12992:SF11">
    <property type="entry name" value="MITOCHONDRIAL COENZYME A DIPHOSPHATASE NUDT8"/>
    <property type="match status" value="1"/>
</dbReference>
<keyword evidence="5" id="KW-0460">Magnesium</keyword>
<gene>
    <name evidence="8" type="ORF">JCM31826_15370</name>
</gene>
<evidence type="ECO:0000313" key="9">
    <source>
        <dbReference type="Proteomes" id="UP000286715"/>
    </source>
</evidence>
<organism evidence="8 9">
    <name type="scientific">Thermaurantimonas aggregans</name>
    <dbReference type="NCBI Taxonomy" id="2173829"/>
    <lineage>
        <taxon>Bacteria</taxon>
        <taxon>Pseudomonadati</taxon>
        <taxon>Bacteroidota</taxon>
        <taxon>Flavobacteriia</taxon>
        <taxon>Flavobacteriales</taxon>
        <taxon>Schleiferiaceae</taxon>
        <taxon>Thermaurantimonas</taxon>
    </lineage>
</organism>
<keyword evidence="9" id="KW-1185">Reference proteome</keyword>
<evidence type="ECO:0000259" key="7">
    <source>
        <dbReference type="PROSITE" id="PS51462"/>
    </source>
</evidence>
<evidence type="ECO:0000256" key="3">
    <source>
        <dbReference type="ARBA" id="ARBA00022723"/>
    </source>
</evidence>
<dbReference type="PROSITE" id="PS51462">
    <property type="entry name" value="NUDIX"/>
    <property type="match status" value="1"/>
</dbReference>
<evidence type="ECO:0000256" key="1">
    <source>
        <dbReference type="ARBA" id="ARBA00001936"/>
    </source>
</evidence>
<dbReference type="CDD" id="cd03426">
    <property type="entry name" value="NUDIX_CoAse_Nudt7"/>
    <property type="match status" value="1"/>
</dbReference>
<dbReference type="Pfam" id="PF00293">
    <property type="entry name" value="NUDIX"/>
    <property type="match status" value="1"/>
</dbReference>
<comment type="cofactor">
    <cofactor evidence="2">
        <name>Mg(2+)</name>
        <dbReference type="ChEBI" id="CHEBI:18420"/>
    </cofactor>
</comment>
<keyword evidence="6" id="KW-0464">Manganese</keyword>
<evidence type="ECO:0000256" key="4">
    <source>
        <dbReference type="ARBA" id="ARBA00022801"/>
    </source>
</evidence>
<evidence type="ECO:0000256" key="6">
    <source>
        <dbReference type="ARBA" id="ARBA00023211"/>
    </source>
</evidence>
<dbReference type="GO" id="GO:0046872">
    <property type="term" value="F:metal ion binding"/>
    <property type="evidence" value="ECO:0007669"/>
    <property type="project" value="UniProtKB-KW"/>
</dbReference>
<evidence type="ECO:0000256" key="2">
    <source>
        <dbReference type="ARBA" id="ARBA00001946"/>
    </source>
</evidence>
<dbReference type="SUPFAM" id="SSF55811">
    <property type="entry name" value="Nudix"/>
    <property type="match status" value="1"/>
</dbReference>
<sequence length="218" mass="24787">MSQSNWQESFLEFLKARPTLPGEAAHELVALKGRVKASEINQLQIRPKISAVAVVFERVYSDEYRIVLIKRKEYAGVHSAQISFPGGRRDGDESLIQTSLRELYEEVGIAVDEKQLLTPLTELYIPPSNFLMYPFAYKCDTAVKCYPDPNEVADVVYLPLERLAQEPCFELHSVDVRGFNLRVPAIELSGHIIWGATAMVLAEIHMLIKSFIRNFEKM</sequence>
<feature type="domain" description="Nudix hydrolase" evidence="7">
    <location>
        <begin position="47"/>
        <end position="180"/>
    </location>
</feature>
<dbReference type="InterPro" id="IPR045121">
    <property type="entry name" value="CoAse"/>
</dbReference>
<dbReference type="RefSeq" id="WP_124398118.1">
    <property type="nucleotide sequence ID" value="NZ_BHZE01000015.1"/>
</dbReference>
<comment type="cofactor">
    <cofactor evidence="1">
        <name>Mn(2+)</name>
        <dbReference type="ChEBI" id="CHEBI:29035"/>
    </cofactor>
</comment>
<comment type="caution">
    <text evidence="8">The sequence shown here is derived from an EMBL/GenBank/DDBJ whole genome shotgun (WGS) entry which is preliminary data.</text>
</comment>
<keyword evidence="3" id="KW-0479">Metal-binding</keyword>
<dbReference type="Gene3D" id="3.90.79.10">
    <property type="entry name" value="Nucleoside Triphosphate Pyrophosphohydrolase"/>
    <property type="match status" value="1"/>
</dbReference>